<dbReference type="SUPFAM" id="SSF111352">
    <property type="entry name" value="Ammonium transporter"/>
    <property type="match status" value="1"/>
</dbReference>
<organism evidence="10 11">
    <name type="scientific">Acinetobacter rudis</name>
    <dbReference type="NCBI Taxonomy" id="632955"/>
    <lineage>
        <taxon>Bacteria</taxon>
        <taxon>Pseudomonadati</taxon>
        <taxon>Pseudomonadota</taxon>
        <taxon>Gammaproteobacteria</taxon>
        <taxon>Moraxellales</taxon>
        <taxon>Moraxellaceae</taxon>
        <taxon>Acinetobacter</taxon>
    </lineage>
</organism>
<keyword evidence="5 8" id="KW-1133">Transmembrane helix</keyword>
<dbReference type="Proteomes" id="UP001243844">
    <property type="component" value="Unassembled WGS sequence"/>
</dbReference>
<feature type="transmembrane region" description="Helical" evidence="8">
    <location>
        <begin position="292"/>
        <end position="308"/>
    </location>
</feature>
<evidence type="ECO:0000256" key="7">
    <source>
        <dbReference type="ARBA" id="ARBA00023177"/>
    </source>
</evidence>
<dbReference type="GO" id="GO:0008519">
    <property type="term" value="F:ammonium channel activity"/>
    <property type="evidence" value="ECO:0007669"/>
    <property type="project" value="InterPro"/>
</dbReference>
<keyword evidence="7" id="KW-0924">Ammonia transport</keyword>
<feature type="transmembrane region" description="Helical" evidence="8">
    <location>
        <begin position="117"/>
        <end position="135"/>
    </location>
</feature>
<keyword evidence="6 8" id="KW-0472">Membrane</keyword>
<feature type="transmembrane region" description="Helical" evidence="8">
    <location>
        <begin position="12"/>
        <end position="33"/>
    </location>
</feature>
<dbReference type="PANTHER" id="PTHR11730">
    <property type="entry name" value="AMMONIUM TRANSPORTER"/>
    <property type="match status" value="1"/>
</dbReference>
<evidence type="ECO:0000256" key="6">
    <source>
        <dbReference type="ARBA" id="ARBA00023136"/>
    </source>
</evidence>
<evidence type="ECO:0000256" key="5">
    <source>
        <dbReference type="ARBA" id="ARBA00022989"/>
    </source>
</evidence>
<proteinExistence type="inferred from homology"/>
<dbReference type="Pfam" id="PF00909">
    <property type="entry name" value="Ammonium_transp"/>
    <property type="match status" value="1"/>
</dbReference>
<feature type="transmembrane region" description="Helical" evidence="8">
    <location>
        <begin position="74"/>
        <end position="97"/>
    </location>
</feature>
<protein>
    <submittedName>
        <fullName evidence="10">Ammonium transporter</fullName>
    </submittedName>
</protein>
<evidence type="ECO:0000313" key="11">
    <source>
        <dbReference type="Proteomes" id="UP001243844"/>
    </source>
</evidence>
<reference evidence="10" key="1">
    <citation type="submission" date="2023-08" db="EMBL/GenBank/DDBJ databases">
        <title>Emergence of clinically-relevant ST2 carbapenem-resistant Acinetobacter baumannii strains in hospital sewages in Zhejiang, East of China.</title>
        <authorList>
            <person name="Kaichao C."/>
            <person name="Zhang R."/>
        </authorList>
    </citation>
    <scope>NUCLEOTIDE SEQUENCE</scope>
    <source>
        <strain evidence="10">M-RB-37</strain>
    </source>
</reference>
<dbReference type="RefSeq" id="WP_308981049.1">
    <property type="nucleotide sequence ID" value="NZ_JAVIDL010000005.1"/>
</dbReference>
<dbReference type="InterPro" id="IPR029020">
    <property type="entry name" value="Ammonium/urea_transptr"/>
</dbReference>
<feature type="transmembrane region" description="Helical" evidence="8">
    <location>
        <begin position="39"/>
        <end position="62"/>
    </location>
</feature>
<comment type="similarity">
    <text evidence="2">Belongs to the ammonia transporter channel (TC 1.A.11.2) family.</text>
</comment>
<evidence type="ECO:0000313" key="10">
    <source>
        <dbReference type="EMBL" id="MDQ8934913.1"/>
    </source>
</evidence>
<evidence type="ECO:0000256" key="8">
    <source>
        <dbReference type="SAM" id="Phobius"/>
    </source>
</evidence>
<feature type="transmembrane region" description="Helical" evidence="8">
    <location>
        <begin position="182"/>
        <end position="206"/>
    </location>
</feature>
<evidence type="ECO:0000256" key="2">
    <source>
        <dbReference type="ARBA" id="ARBA00005887"/>
    </source>
</evidence>
<sequence length="416" mass="46288">MDRAPMGLSRYFPIIGLAIFSCSIHAATTFPLIQDIYFAPHYLLLILGGLFVLLMQSGLAVVEGGYDPDTRVGLVYAINFLAAFLGCLIYLLVSNWLMPNKLEFELYWKLLIFDWHWNLFFFYMLMATTVNMVVSRIMPKSISILQYWWVALTISSIIFAINSQLILGGFMENEGLLQRIGFIDFAGATIVHSTAAWIVLAGYWVFGKDQQDQIQRRDLASDDGRLLAMALGAFILWLAWSGLNASYISVIPVNIQDIVVNTMTTIIGAMMSIKILALIFSQSASFERMIKAALGGLVAITASCGLVSALSAMFIGIVAGILVFYLPDLFAKKIAAKNIVDVLIVHGICGVWGTLAVVFSNHPVILVSGDMSIWVQLLGVIVNFIWSFSAAWLLFSILIWYRKKFNKTKLKTIEEV</sequence>
<dbReference type="PROSITE" id="PS51257">
    <property type="entry name" value="PROKAR_LIPOPROTEIN"/>
    <property type="match status" value="1"/>
</dbReference>
<dbReference type="GO" id="GO:0097272">
    <property type="term" value="P:ammonium homeostasis"/>
    <property type="evidence" value="ECO:0007669"/>
    <property type="project" value="TreeGrafter"/>
</dbReference>
<feature type="domain" description="Ammonium transporter AmtB-like" evidence="9">
    <location>
        <begin position="45"/>
        <end position="398"/>
    </location>
</feature>
<evidence type="ECO:0000256" key="4">
    <source>
        <dbReference type="ARBA" id="ARBA00022692"/>
    </source>
</evidence>
<evidence type="ECO:0000256" key="3">
    <source>
        <dbReference type="ARBA" id="ARBA00022448"/>
    </source>
</evidence>
<dbReference type="Gene3D" id="1.10.3430.10">
    <property type="entry name" value="Ammonium transporter AmtB like domains"/>
    <property type="match status" value="1"/>
</dbReference>
<keyword evidence="3" id="KW-0813">Transport</keyword>
<comment type="caution">
    <text evidence="10">The sequence shown here is derived from an EMBL/GenBank/DDBJ whole genome shotgun (WGS) entry which is preliminary data.</text>
</comment>
<dbReference type="AlphaFoldDB" id="A0AAW8J5P7"/>
<gene>
    <name evidence="10" type="ORF">RFH47_04090</name>
</gene>
<accession>A0AAW8J5P7</accession>
<feature type="transmembrane region" description="Helical" evidence="8">
    <location>
        <begin position="343"/>
        <end position="361"/>
    </location>
</feature>
<evidence type="ECO:0000256" key="1">
    <source>
        <dbReference type="ARBA" id="ARBA00004141"/>
    </source>
</evidence>
<dbReference type="InterPro" id="IPR024041">
    <property type="entry name" value="NH4_transpt_AmtB-like_dom"/>
</dbReference>
<evidence type="ECO:0000259" key="9">
    <source>
        <dbReference type="Pfam" id="PF00909"/>
    </source>
</evidence>
<feature type="transmembrane region" description="Helical" evidence="8">
    <location>
        <begin position="147"/>
        <end position="170"/>
    </location>
</feature>
<feature type="transmembrane region" description="Helical" evidence="8">
    <location>
        <begin position="258"/>
        <end position="280"/>
    </location>
</feature>
<keyword evidence="4 8" id="KW-0812">Transmembrane</keyword>
<feature type="transmembrane region" description="Helical" evidence="8">
    <location>
        <begin position="373"/>
        <end position="401"/>
    </location>
</feature>
<dbReference type="EMBL" id="JAVIDL010000005">
    <property type="protein sequence ID" value="MDQ8934913.1"/>
    <property type="molecule type" value="Genomic_DNA"/>
</dbReference>
<dbReference type="PANTHER" id="PTHR11730:SF6">
    <property type="entry name" value="AMMONIUM TRANSPORTER"/>
    <property type="match status" value="1"/>
</dbReference>
<name>A0AAW8J5P7_9GAMM</name>
<dbReference type="GO" id="GO:0016020">
    <property type="term" value="C:membrane"/>
    <property type="evidence" value="ECO:0007669"/>
    <property type="project" value="UniProtKB-SubCell"/>
</dbReference>
<comment type="subcellular location">
    <subcellularLocation>
        <location evidence="1">Membrane</location>
        <topology evidence="1">Multi-pass membrane protein</topology>
    </subcellularLocation>
</comment>
<feature type="transmembrane region" description="Helical" evidence="8">
    <location>
        <begin position="226"/>
        <end position="246"/>
    </location>
</feature>